<proteinExistence type="predicted"/>
<dbReference type="RefSeq" id="XP_029643868.2">
    <property type="nucleotide sequence ID" value="XM_029788008.2"/>
</dbReference>
<evidence type="ECO:0000256" key="3">
    <source>
        <dbReference type="ARBA" id="ARBA00022989"/>
    </source>
</evidence>
<dbReference type="KEGG" id="osn:115218261"/>
<dbReference type="Proteomes" id="UP000515154">
    <property type="component" value="Linkage group LG13"/>
</dbReference>
<reference evidence="8" key="1">
    <citation type="submission" date="2025-08" db="UniProtKB">
        <authorList>
            <consortium name="RefSeq"/>
        </authorList>
    </citation>
    <scope>IDENTIFICATION</scope>
</reference>
<feature type="transmembrane region" description="Helical" evidence="5">
    <location>
        <begin position="426"/>
        <end position="443"/>
    </location>
</feature>
<dbReference type="GO" id="GO:0022857">
    <property type="term" value="F:transmembrane transporter activity"/>
    <property type="evidence" value="ECO:0007669"/>
    <property type="project" value="InterPro"/>
</dbReference>
<comment type="subcellular location">
    <subcellularLocation>
        <location evidence="1">Membrane</location>
        <topology evidence="1">Multi-pass membrane protein</topology>
    </subcellularLocation>
</comment>
<feature type="transmembrane region" description="Helical" evidence="5">
    <location>
        <begin position="486"/>
        <end position="506"/>
    </location>
</feature>
<feature type="transmembrane region" description="Helical" evidence="5">
    <location>
        <begin position="512"/>
        <end position="532"/>
    </location>
</feature>
<accession>A0A6P7SZL8</accession>
<dbReference type="Gene3D" id="1.20.1250.20">
    <property type="entry name" value="MFS general substrate transporter like domains"/>
    <property type="match status" value="1"/>
</dbReference>
<feature type="transmembrane region" description="Helical" evidence="5">
    <location>
        <begin position="268"/>
        <end position="288"/>
    </location>
</feature>
<feature type="transmembrane region" description="Helical" evidence="5">
    <location>
        <begin position="362"/>
        <end position="384"/>
    </location>
</feature>
<feature type="domain" description="Major facilitator superfamily (MFS) profile" evidence="6">
    <location>
        <begin position="114"/>
        <end position="537"/>
    </location>
</feature>
<organism evidence="7 8">
    <name type="scientific">Octopus sinensis</name>
    <name type="common">East Asian common octopus</name>
    <dbReference type="NCBI Taxonomy" id="2607531"/>
    <lineage>
        <taxon>Eukaryota</taxon>
        <taxon>Metazoa</taxon>
        <taxon>Spiralia</taxon>
        <taxon>Lophotrochozoa</taxon>
        <taxon>Mollusca</taxon>
        <taxon>Cephalopoda</taxon>
        <taxon>Coleoidea</taxon>
        <taxon>Octopodiformes</taxon>
        <taxon>Octopoda</taxon>
        <taxon>Incirrata</taxon>
        <taxon>Octopodidae</taxon>
        <taxon>Octopus</taxon>
    </lineage>
</organism>
<keyword evidence="7" id="KW-1185">Reference proteome</keyword>
<feature type="transmembrane region" description="Helical" evidence="5">
    <location>
        <begin position="158"/>
        <end position="175"/>
    </location>
</feature>
<feature type="transmembrane region" description="Helical" evidence="5">
    <location>
        <begin position="241"/>
        <end position="262"/>
    </location>
</feature>
<protein>
    <submittedName>
        <fullName evidence="8">Organic cation transporter protein-like</fullName>
    </submittedName>
</protein>
<feature type="transmembrane region" description="Helical" evidence="5">
    <location>
        <begin position="182"/>
        <end position="201"/>
    </location>
</feature>
<feature type="transmembrane region" description="Helical" evidence="5">
    <location>
        <begin position="40"/>
        <end position="62"/>
    </location>
</feature>
<dbReference type="InterPro" id="IPR020846">
    <property type="entry name" value="MFS_dom"/>
</dbReference>
<evidence type="ECO:0000313" key="8">
    <source>
        <dbReference type="RefSeq" id="XP_029643868.2"/>
    </source>
</evidence>
<keyword evidence="3 5" id="KW-1133">Transmembrane helix</keyword>
<feature type="transmembrane region" description="Helical" evidence="5">
    <location>
        <begin position="207"/>
        <end position="229"/>
    </location>
</feature>
<evidence type="ECO:0000256" key="1">
    <source>
        <dbReference type="ARBA" id="ARBA00004141"/>
    </source>
</evidence>
<dbReference type="AlphaFoldDB" id="A0A6P7SZL8"/>
<keyword evidence="4 5" id="KW-0472">Membrane</keyword>
<keyword evidence="2 5" id="KW-0812">Transmembrane</keyword>
<feature type="transmembrane region" description="Helical" evidence="5">
    <location>
        <begin position="396"/>
        <end position="417"/>
    </location>
</feature>
<evidence type="ECO:0000256" key="4">
    <source>
        <dbReference type="ARBA" id="ARBA00023136"/>
    </source>
</evidence>
<evidence type="ECO:0000256" key="2">
    <source>
        <dbReference type="ARBA" id="ARBA00022692"/>
    </source>
</evidence>
<dbReference type="PANTHER" id="PTHR24064">
    <property type="entry name" value="SOLUTE CARRIER FAMILY 22 MEMBER"/>
    <property type="match status" value="1"/>
</dbReference>
<evidence type="ECO:0000313" key="7">
    <source>
        <dbReference type="Proteomes" id="UP000515154"/>
    </source>
</evidence>
<dbReference type="Pfam" id="PF00083">
    <property type="entry name" value="Sugar_tr"/>
    <property type="match status" value="1"/>
</dbReference>
<dbReference type="GO" id="GO:0016020">
    <property type="term" value="C:membrane"/>
    <property type="evidence" value="ECO:0007669"/>
    <property type="project" value="UniProtKB-SubCell"/>
</dbReference>
<dbReference type="InterPro" id="IPR036259">
    <property type="entry name" value="MFS_trans_sf"/>
</dbReference>
<gene>
    <name evidence="8" type="primary">LOC115218261</name>
</gene>
<evidence type="ECO:0000259" key="6">
    <source>
        <dbReference type="PROSITE" id="PS50850"/>
    </source>
</evidence>
<feature type="transmembrane region" description="Helical" evidence="5">
    <location>
        <begin position="449"/>
        <end position="474"/>
    </location>
</feature>
<evidence type="ECO:0000256" key="5">
    <source>
        <dbReference type="SAM" id="Phobius"/>
    </source>
</evidence>
<sequence length="552" mass="62794">MAENEEFQLESEKQMTTDMSDKDITHILEKCGTFGPYQRWFYAYITIICMLCTTPGMNFTFITASVPFLCYPPNFNASLIPANLTENEYLQMLQPDGDDQCSVYNNSFTGTYYTTPSSNSSELQCSYGRKFLTEKFSSVVSEFDLVCERKWLKSTLQSMYFAGYLIGSIVFGVLSDRFGRKPIFLLTNTVLVVCGITKIFVPSLIGYIIVYCIQGAGYIGTIISTYALTLEFTSLKLRTPINCWYFSGVQLGGLFLPVYAYAIPDWHYLELALCLLPVINFFISIFLPESPRWLIGKKRFPEAKALLEKVMKKNNQPNEEVLDIFTNMEENRIKNSLRGNTRGVVLPKKRNHTFIDLFKTSWLALITLNICFTWMVCSMLYYGVTLNSLDMAGNRYINVFIIMAIEFPSFYCTYYLFTRFDHRKPITFFLVFSGLNCIASNFVTKGSFWFPVILVVLGKFGISGAFTSIFLLSAEIFPTVVRTNGLGIASLSSRIGGISAPFLLQLSYYVKWLPLSIFGLLSVIAGLLLLLLPDTKHRNLPETFEDLDNWKS</sequence>
<name>A0A6P7SZL8_9MOLL</name>
<dbReference type="SUPFAM" id="SSF103473">
    <property type="entry name" value="MFS general substrate transporter"/>
    <property type="match status" value="1"/>
</dbReference>
<dbReference type="PROSITE" id="PS50850">
    <property type="entry name" value="MFS"/>
    <property type="match status" value="1"/>
</dbReference>
<dbReference type="InterPro" id="IPR005828">
    <property type="entry name" value="MFS_sugar_transport-like"/>
</dbReference>